<dbReference type="AlphaFoldDB" id="A0A2H0VGC8"/>
<sequence>MTQLIKLPVVSFRKIASPYDDVGARTYVAVVNVKDVPEELEDWRKALNPRDPKITSGVAKKIFATLENTPETFFFRNRGITLIANKTRFDNQRNVLEVEMENESKNGLLDGGHTFRVIREFVDGLSNEELGSFSAYVRLEIIEGVTDPDEVVNIVESRNTSTQVKEQSLEELRGAYDAIKGVLESKPYAGQIAYKEFELTEEGSVKNIDIKEILSYLVCFDVEEFSSDNHPIRAYTTRASVVEHFKRHKERVMKYIPLLPTILELRDLIYLELPKSYNKQGGKFGRLTGVTEVTGRKMSKADLPFLGKESSYRIPNGFIYPVLAAFRNLIKCDSKKCEWKTDPIKMFDELKDDLASRVGEQALEFRNPNKLGKDKATWRACYDSVELALLKRNI</sequence>
<evidence type="ECO:0000313" key="3">
    <source>
        <dbReference type="Proteomes" id="UP000231466"/>
    </source>
</evidence>
<evidence type="ECO:0000313" key="2">
    <source>
        <dbReference type="EMBL" id="PIR98138.1"/>
    </source>
</evidence>
<dbReference type="Pfam" id="PF10592">
    <property type="entry name" value="AIPR"/>
    <property type="match status" value="1"/>
</dbReference>
<dbReference type="Proteomes" id="UP000231466">
    <property type="component" value="Unassembled WGS sequence"/>
</dbReference>
<protein>
    <recommendedName>
        <fullName evidence="1">Abortive phage infection protein C-terminal domain-containing protein</fullName>
    </recommendedName>
</protein>
<dbReference type="EMBL" id="PFAH01000002">
    <property type="protein sequence ID" value="PIR98138.1"/>
    <property type="molecule type" value="Genomic_DNA"/>
</dbReference>
<proteinExistence type="predicted"/>
<accession>A0A2H0VGC8</accession>
<name>A0A2H0VGC8_9BACT</name>
<feature type="domain" description="Abortive phage infection protein C-terminal" evidence="1">
    <location>
        <begin position="48"/>
        <end position="351"/>
    </location>
</feature>
<comment type="caution">
    <text evidence="2">The sequence shown here is derived from an EMBL/GenBank/DDBJ whole genome shotgun (WGS) entry which is preliminary data.</text>
</comment>
<gene>
    <name evidence="2" type="ORF">COT89_00260</name>
</gene>
<dbReference type="InterPro" id="IPR018891">
    <property type="entry name" value="AIPR_C"/>
</dbReference>
<organism evidence="2 3">
    <name type="scientific">Candidatus Colwellbacteria bacterium CG10_big_fil_rev_8_21_14_0_10_42_22</name>
    <dbReference type="NCBI Taxonomy" id="1974540"/>
    <lineage>
        <taxon>Bacteria</taxon>
        <taxon>Candidatus Colwelliibacteriota</taxon>
    </lineage>
</organism>
<evidence type="ECO:0000259" key="1">
    <source>
        <dbReference type="Pfam" id="PF10592"/>
    </source>
</evidence>
<reference evidence="3" key="1">
    <citation type="submission" date="2017-09" db="EMBL/GenBank/DDBJ databases">
        <title>Depth-based differentiation of microbial function through sediment-hosted aquifers and enrichment of novel symbionts in the deep terrestrial subsurface.</title>
        <authorList>
            <person name="Probst A.J."/>
            <person name="Ladd B."/>
            <person name="Jarett J.K."/>
            <person name="Geller-Mcgrath D.E."/>
            <person name="Sieber C.M.K."/>
            <person name="Emerson J.B."/>
            <person name="Anantharaman K."/>
            <person name="Thomas B.C."/>
            <person name="Malmstrom R."/>
            <person name="Stieglmeier M."/>
            <person name="Klingl A."/>
            <person name="Woyke T."/>
            <person name="Ryan C.M."/>
            <person name="Banfield J.F."/>
        </authorList>
    </citation>
    <scope>NUCLEOTIDE SEQUENCE [LARGE SCALE GENOMIC DNA]</scope>
</reference>